<gene>
    <name evidence="2" type="ORF">OKIOD_LOCUS10946</name>
</gene>
<reference evidence="2 3" key="1">
    <citation type="submission" date="2021-04" db="EMBL/GenBank/DDBJ databases">
        <authorList>
            <person name="Bliznina A."/>
        </authorList>
    </citation>
    <scope>NUCLEOTIDE SEQUENCE [LARGE SCALE GENOMIC DNA]</scope>
</reference>
<accession>A0ABN7SU70</accession>
<evidence type="ECO:0000313" key="3">
    <source>
        <dbReference type="Proteomes" id="UP001158576"/>
    </source>
</evidence>
<dbReference type="EMBL" id="OU015566">
    <property type="protein sequence ID" value="CAG5105501.1"/>
    <property type="molecule type" value="Genomic_DNA"/>
</dbReference>
<proteinExistence type="predicted"/>
<dbReference type="Proteomes" id="UP001158576">
    <property type="component" value="Chromosome 1"/>
</dbReference>
<keyword evidence="1" id="KW-0472">Membrane</keyword>
<organism evidence="2 3">
    <name type="scientific">Oikopleura dioica</name>
    <name type="common">Tunicate</name>
    <dbReference type="NCBI Taxonomy" id="34765"/>
    <lineage>
        <taxon>Eukaryota</taxon>
        <taxon>Metazoa</taxon>
        <taxon>Chordata</taxon>
        <taxon>Tunicata</taxon>
        <taxon>Appendicularia</taxon>
        <taxon>Copelata</taxon>
        <taxon>Oikopleuridae</taxon>
        <taxon>Oikopleura</taxon>
    </lineage>
</organism>
<protein>
    <submittedName>
        <fullName evidence="2">Oidioi.mRNA.OKI2018_I69.chr1.g2181.t1.cds</fullName>
    </submittedName>
</protein>
<keyword evidence="1" id="KW-0812">Transmembrane</keyword>
<keyword evidence="3" id="KW-1185">Reference proteome</keyword>
<name>A0ABN7SU70_OIKDI</name>
<keyword evidence="1" id="KW-1133">Transmembrane helix</keyword>
<feature type="transmembrane region" description="Helical" evidence="1">
    <location>
        <begin position="175"/>
        <end position="196"/>
    </location>
</feature>
<sequence length="202" mass="23384">MSQSFLLSENVKKSRNKVEPVETKSEECMTDKDLDPYQIFSRNTMTLVQLNETVCSKMSCDEIPVGKSLNTTIPNIQDESGDLFERMNFMRICIEKYQKKKKIPDFQGLTEQQRAKMLMKLPRWKAKDSKITTKLYRGSEDEMSYLSVYTGWTVPEIEALHGVEVDIKKKNTRCWVLLAFILLLLIASAVFLLSHFKIITVL</sequence>
<evidence type="ECO:0000313" key="2">
    <source>
        <dbReference type="EMBL" id="CAG5105501.1"/>
    </source>
</evidence>
<evidence type="ECO:0000256" key="1">
    <source>
        <dbReference type="SAM" id="Phobius"/>
    </source>
</evidence>